<dbReference type="AlphaFoldDB" id="A0A840TYD5"/>
<keyword evidence="1" id="KW-0812">Transmembrane</keyword>
<dbReference type="EMBL" id="JACHGF010000010">
    <property type="protein sequence ID" value="MBB5286622.1"/>
    <property type="molecule type" value="Genomic_DNA"/>
</dbReference>
<dbReference type="Pfam" id="PF01066">
    <property type="entry name" value="CDP-OH_P_transf"/>
    <property type="match status" value="1"/>
</dbReference>
<dbReference type="RefSeq" id="WP_184177942.1">
    <property type="nucleotide sequence ID" value="NZ_JACHGF010000010.1"/>
</dbReference>
<keyword evidence="1" id="KW-1133">Transmembrane helix</keyword>
<gene>
    <name evidence="2" type="ORF">HNQ92_004783</name>
</gene>
<reference evidence="2 3" key="1">
    <citation type="submission" date="2020-08" db="EMBL/GenBank/DDBJ databases">
        <title>Genomic Encyclopedia of Type Strains, Phase IV (KMG-IV): sequencing the most valuable type-strain genomes for metagenomic binning, comparative biology and taxonomic classification.</title>
        <authorList>
            <person name="Goeker M."/>
        </authorList>
    </citation>
    <scope>NUCLEOTIDE SEQUENCE [LARGE SCALE GENOMIC DNA]</scope>
    <source>
        <strain evidence="2 3">DSM 105074</strain>
    </source>
</reference>
<feature type="transmembrane region" description="Helical" evidence="1">
    <location>
        <begin position="119"/>
        <end position="140"/>
    </location>
</feature>
<dbReference type="GO" id="GO:0016780">
    <property type="term" value="F:phosphotransferase activity, for other substituted phosphate groups"/>
    <property type="evidence" value="ECO:0007669"/>
    <property type="project" value="InterPro"/>
</dbReference>
<keyword evidence="3" id="KW-1185">Reference proteome</keyword>
<feature type="transmembrane region" description="Helical" evidence="1">
    <location>
        <begin position="187"/>
        <end position="217"/>
    </location>
</feature>
<feature type="transmembrane region" description="Helical" evidence="1">
    <location>
        <begin position="84"/>
        <end position="99"/>
    </location>
</feature>
<dbReference type="GO" id="GO:0008654">
    <property type="term" value="P:phospholipid biosynthetic process"/>
    <property type="evidence" value="ECO:0007669"/>
    <property type="project" value="InterPro"/>
</dbReference>
<evidence type="ECO:0000313" key="2">
    <source>
        <dbReference type="EMBL" id="MBB5286622.1"/>
    </source>
</evidence>
<dbReference type="InterPro" id="IPR043130">
    <property type="entry name" value="CDP-OH_PTrfase_TM_dom"/>
</dbReference>
<dbReference type="GO" id="GO:0016020">
    <property type="term" value="C:membrane"/>
    <property type="evidence" value="ECO:0007669"/>
    <property type="project" value="InterPro"/>
</dbReference>
<evidence type="ECO:0000256" key="1">
    <source>
        <dbReference type="SAM" id="Phobius"/>
    </source>
</evidence>
<sequence length="245" mass="27883">MEEQRLEAKNKQRENRKVRHAEKKKLFTDRKRTNILKASEQQALAYLVKRIPAFVTSNVLSGLGLAGCVLVLVAFLLATYQDRTFLLLGVVGLFINWFGDSLDGRLAYYRGTPRKWYGFSLDIVIDWIGTAFIALGYLVYSKGTSEFSAFFILFLYGWAMIISQLRYKVTDTYSIDSGAMGPTEIRLVIASVLVLEVLFLNSMMYLVWILCAGFLVVNYLDTQKLLKLGDARDELERKATAVNRD</sequence>
<protein>
    <submittedName>
        <fullName evidence="2">Phosphatidylglycerophosphate synthase</fullName>
    </submittedName>
</protein>
<comment type="caution">
    <text evidence="2">The sequence shown here is derived from an EMBL/GenBank/DDBJ whole genome shotgun (WGS) entry which is preliminary data.</text>
</comment>
<name>A0A840TYD5_9BACT</name>
<feature type="transmembrane region" description="Helical" evidence="1">
    <location>
        <begin position="59"/>
        <end position="77"/>
    </location>
</feature>
<evidence type="ECO:0000313" key="3">
    <source>
        <dbReference type="Proteomes" id="UP000557307"/>
    </source>
</evidence>
<dbReference type="InterPro" id="IPR000462">
    <property type="entry name" value="CDP-OH_P_trans"/>
</dbReference>
<accession>A0A840TYD5</accession>
<organism evidence="2 3">
    <name type="scientific">Rhabdobacter roseus</name>
    <dbReference type="NCBI Taxonomy" id="1655419"/>
    <lineage>
        <taxon>Bacteria</taxon>
        <taxon>Pseudomonadati</taxon>
        <taxon>Bacteroidota</taxon>
        <taxon>Cytophagia</taxon>
        <taxon>Cytophagales</taxon>
        <taxon>Cytophagaceae</taxon>
        <taxon>Rhabdobacter</taxon>
    </lineage>
</organism>
<keyword evidence="1" id="KW-0472">Membrane</keyword>
<proteinExistence type="predicted"/>
<dbReference type="Proteomes" id="UP000557307">
    <property type="component" value="Unassembled WGS sequence"/>
</dbReference>
<feature type="transmembrane region" description="Helical" evidence="1">
    <location>
        <begin position="147"/>
        <end position="167"/>
    </location>
</feature>
<dbReference type="Gene3D" id="1.20.120.1760">
    <property type="match status" value="1"/>
</dbReference>